<accession>A0A3N1G8P8</accession>
<proteinExistence type="predicted"/>
<dbReference type="InParanoid" id="A0A3N1G8P8"/>
<dbReference type="AlphaFoldDB" id="A0A3N1G8P8"/>
<keyword evidence="4" id="KW-1185">Reference proteome</keyword>
<dbReference type="EMBL" id="RJKN01000012">
    <property type="protein sequence ID" value="ROP26596.1"/>
    <property type="molecule type" value="Genomic_DNA"/>
</dbReference>
<dbReference type="Proteomes" id="UP000276232">
    <property type="component" value="Unassembled WGS sequence"/>
</dbReference>
<protein>
    <submittedName>
        <fullName evidence="3">Uncharacterized protein</fullName>
    </submittedName>
</protein>
<feature type="region of interest" description="Disordered" evidence="1">
    <location>
        <begin position="90"/>
        <end position="116"/>
    </location>
</feature>
<dbReference type="RefSeq" id="WP_199720370.1">
    <property type="nucleotide sequence ID" value="NZ_RJKN01000012.1"/>
</dbReference>
<evidence type="ECO:0000313" key="4">
    <source>
        <dbReference type="Proteomes" id="UP000276232"/>
    </source>
</evidence>
<keyword evidence="2" id="KW-0472">Membrane</keyword>
<comment type="caution">
    <text evidence="3">The sequence shown here is derived from an EMBL/GenBank/DDBJ whole genome shotgun (WGS) entry which is preliminary data.</text>
</comment>
<evidence type="ECO:0000313" key="3">
    <source>
        <dbReference type="EMBL" id="ROP26596.1"/>
    </source>
</evidence>
<feature type="transmembrane region" description="Helical" evidence="2">
    <location>
        <begin position="12"/>
        <end position="34"/>
    </location>
</feature>
<evidence type="ECO:0000256" key="1">
    <source>
        <dbReference type="SAM" id="MobiDB-lite"/>
    </source>
</evidence>
<name>A0A3N1G8P8_9ACTN</name>
<organism evidence="3 4">
    <name type="scientific">Pseudokineococcus lusitanus</name>
    <dbReference type="NCBI Taxonomy" id="763993"/>
    <lineage>
        <taxon>Bacteria</taxon>
        <taxon>Bacillati</taxon>
        <taxon>Actinomycetota</taxon>
        <taxon>Actinomycetes</taxon>
        <taxon>Kineosporiales</taxon>
        <taxon>Kineosporiaceae</taxon>
        <taxon>Pseudokineococcus</taxon>
    </lineage>
</organism>
<reference evidence="3 4" key="1">
    <citation type="journal article" date="2015" name="Stand. Genomic Sci.">
        <title>Genomic Encyclopedia of Bacterial and Archaeal Type Strains, Phase III: the genomes of soil and plant-associated and newly described type strains.</title>
        <authorList>
            <person name="Whitman W.B."/>
            <person name="Woyke T."/>
            <person name="Klenk H.P."/>
            <person name="Zhou Y."/>
            <person name="Lilburn T.G."/>
            <person name="Beck B.J."/>
            <person name="De Vos P."/>
            <person name="Vandamme P."/>
            <person name="Eisen J.A."/>
            <person name="Garrity G."/>
            <person name="Hugenholtz P."/>
            <person name="Kyrpides N.C."/>
        </authorList>
    </citation>
    <scope>NUCLEOTIDE SEQUENCE [LARGE SCALE GENOMIC DNA]</scope>
    <source>
        <strain evidence="3 4">CECT 7306</strain>
    </source>
</reference>
<keyword evidence="2" id="KW-1133">Transmembrane helix</keyword>
<gene>
    <name evidence="3" type="ORF">EDC03_3353</name>
</gene>
<keyword evidence="2" id="KW-0812">Transmembrane</keyword>
<feature type="compositionally biased region" description="Low complexity" evidence="1">
    <location>
        <begin position="99"/>
        <end position="108"/>
    </location>
</feature>
<evidence type="ECO:0000256" key="2">
    <source>
        <dbReference type="SAM" id="Phobius"/>
    </source>
</evidence>
<sequence length="226" mass="23122">MTGAEQVLVDRWLLVVAPLLLLALVLLAVGLSTAARRLDRLHRRADAARAALLEQLVRRAAAADRAARSGLLDPAASVLLAAAAAEALAAGEDDGPGDGTTSSADDGPLGPARERAESELSAALRAALPPEVLVVLADQPAAAGVVEDLAVAGHRLTLARRFSNDAQVQVRRRRRGRLVRWARLAGRAPAPRTFEVDDAPPPGLVEAAVGLPGGPVAGSGGRGTGA</sequence>